<protein>
    <submittedName>
        <fullName evidence="1">Uncharacterized protein</fullName>
    </submittedName>
</protein>
<accession>A0A0A9H407</accession>
<dbReference type="EMBL" id="GBRH01168315">
    <property type="protein sequence ID" value="JAE29581.1"/>
    <property type="molecule type" value="Transcribed_RNA"/>
</dbReference>
<dbReference type="AlphaFoldDB" id="A0A0A9H407"/>
<evidence type="ECO:0000313" key="1">
    <source>
        <dbReference type="EMBL" id="JAE29581.1"/>
    </source>
</evidence>
<proteinExistence type="predicted"/>
<reference evidence="1" key="1">
    <citation type="submission" date="2014-09" db="EMBL/GenBank/DDBJ databases">
        <authorList>
            <person name="Magalhaes I.L.F."/>
            <person name="Oliveira U."/>
            <person name="Santos F.R."/>
            <person name="Vidigal T.H.D.A."/>
            <person name="Brescovit A.D."/>
            <person name="Santos A.J."/>
        </authorList>
    </citation>
    <scope>NUCLEOTIDE SEQUENCE</scope>
    <source>
        <tissue evidence="1">Shoot tissue taken approximately 20 cm above the soil surface</tissue>
    </source>
</reference>
<sequence>MVTPATVFLSIKLDHTLV</sequence>
<reference evidence="1" key="2">
    <citation type="journal article" date="2015" name="Data Brief">
        <title>Shoot transcriptome of the giant reed, Arundo donax.</title>
        <authorList>
            <person name="Barrero R.A."/>
            <person name="Guerrero F.D."/>
            <person name="Moolhuijzen P."/>
            <person name="Goolsby J.A."/>
            <person name="Tidwell J."/>
            <person name="Bellgard S.E."/>
            <person name="Bellgard M.I."/>
        </authorList>
    </citation>
    <scope>NUCLEOTIDE SEQUENCE</scope>
    <source>
        <tissue evidence="1">Shoot tissue taken approximately 20 cm above the soil surface</tissue>
    </source>
</reference>
<name>A0A0A9H407_ARUDO</name>
<organism evidence="1">
    <name type="scientific">Arundo donax</name>
    <name type="common">Giant reed</name>
    <name type="synonym">Donax arundinaceus</name>
    <dbReference type="NCBI Taxonomy" id="35708"/>
    <lineage>
        <taxon>Eukaryota</taxon>
        <taxon>Viridiplantae</taxon>
        <taxon>Streptophyta</taxon>
        <taxon>Embryophyta</taxon>
        <taxon>Tracheophyta</taxon>
        <taxon>Spermatophyta</taxon>
        <taxon>Magnoliopsida</taxon>
        <taxon>Liliopsida</taxon>
        <taxon>Poales</taxon>
        <taxon>Poaceae</taxon>
        <taxon>PACMAD clade</taxon>
        <taxon>Arundinoideae</taxon>
        <taxon>Arundineae</taxon>
        <taxon>Arundo</taxon>
    </lineage>
</organism>